<dbReference type="Proteomes" id="UP000278081">
    <property type="component" value="Unassembled WGS sequence"/>
</dbReference>
<dbReference type="RefSeq" id="WP_126912361.1">
    <property type="nucleotide sequence ID" value="NZ_ML133816.1"/>
</dbReference>
<evidence type="ECO:0000313" key="1">
    <source>
        <dbReference type="EMBL" id="RUL95572.1"/>
    </source>
</evidence>
<comment type="caution">
    <text evidence="1">The sequence shown here is derived from an EMBL/GenBank/DDBJ whole genome shotgun (WGS) entry which is preliminary data.</text>
</comment>
<evidence type="ECO:0000313" key="2">
    <source>
        <dbReference type="Proteomes" id="UP000278081"/>
    </source>
</evidence>
<protein>
    <submittedName>
        <fullName evidence="1">Uncharacterized protein</fullName>
    </submittedName>
</protein>
<name>A0A432N7P9_9HYPH</name>
<accession>A0A432N7P9</accession>
<dbReference type="EMBL" id="RJTJ01000070">
    <property type="protein sequence ID" value="RUL95572.1"/>
    <property type="molecule type" value="Genomic_DNA"/>
</dbReference>
<sequence length="99" mass="10617">MQSPQTIEELLRAVAAKGGKLDGLGFADDEIVKQARSQGLVDVDPGNAWTLVDTVRLTPTQRMVMGLPPIVQKPSVLALTLHAVATAFARIFGNRRPLA</sequence>
<dbReference type="AlphaFoldDB" id="A0A432N7P9"/>
<proteinExistence type="predicted"/>
<reference evidence="1 2" key="1">
    <citation type="submission" date="2018-11" db="EMBL/GenBank/DDBJ databases">
        <title>Rhizobium chutanense sp. nov., isolated from root nodules of Phaseolus vulgaris in China.</title>
        <authorList>
            <person name="Huo Y."/>
        </authorList>
    </citation>
    <scope>NUCLEOTIDE SEQUENCE [LARGE SCALE GENOMIC DNA]</scope>
    <source>
        <strain evidence="1 2">C16</strain>
    </source>
</reference>
<organism evidence="1 2">
    <name type="scientific">Rhizobium chutanense</name>
    <dbReference type="NCBI Taxonomy" id="2035448"/>
    <lineage>
        <taxon>Bacteria</taxon>
        <taxon>Pseudomonadati</taxon>
        <taxon>Pseudomonadota</taxon>
        <taxon>Alphaproteobacteria</taxon>
        <taxon>Hyphomicrobiales</taxon>
        <taxon>Rhizobiaceae</taxon>
        <taxon>Rhizobium/Agrobacterium group</taxon>
        <taxon>Rhizobium</taxon>
    </lineage>
</organism>
<gene>
    <name evidence="1" type="ORF">EFR84_33915</name>
</gene>
<dbReference type="OrthoDB" id="8391172at2"/>